<dbReference type="EMBL" id="JAHQCW010000034">
    <property type="protein sequence ID" value="MBU9738389.1"/>
    <property type="molecule type" value="Genomic_DNA"/>
</dbReference>
<sequence>MFDKIIVDADLCIKLGGSNKYKYLHDVLPMISEEIYMHTHVYGEVMMPASAVSQLKDLITEGKVFLVNESGLDSKVRATYDAAYSNLYKVMIDPTRSNKNKGEMCSLAYAKATGIPIFATDEKDLQPIIDKQLNTGMDDITCIRIVDIILKAKEGEIAVPRKIAKALWVIAGKRKEIFDNEIWPVTVD</sequence>
<protein>
    <submittedName>
        <fullName evidence="1">Uncharacterized protein</fullName>
    </submittedName>
</protein>
<organism evidence="1 2">
    <name type="scientific">Diplocloster agilis</name>
    <dbReference type="NCBI Taxonomy" id="2850323"/>
    <lineage>
        <taxon>Bacteria</taxon>
        <taxon>Bacillati</taxon>
        <taxon>Bacillota</taxon>
        <taxon>Clostridia</taxon>
        <taxon>Lachnospirales</taxon>
        <taxon>Lachnospiraceae</taxon>
        <taxon>Diplocloster</taxon>
    </lineage>
</organism>
<keyword evidence="2" id="KW-1185">Reference proteome</keyword>
<evidence type="ECO:0000313" key="1">
    <source>
        <dbReference type="EMBL" id="MBU9738389.1"/>
    </source>
</evidence>
<dbReference type="RefSeq" id="WP_238722583.1">
    <property type="nucleotide sequence ID" value="NZ_JAHQCW010000034.1"/>
</dbReference>
<gene>
    <name evidence="1" type="ORF">KTH89_17740</name>
</gene>
<reference evidence="1" key="1">
    <citation type="submission" date="2021-06" db="EMBL/GenBank/DDBJ databases">
        <title>Description of novel taxa of the family Lachnospiraceae.</title>
        <authorList>
            <person name="Chaplin A.V."/>
            <person name="Sokolova S.R."/>
            <person name="Pikina A.P."/>
            <person name="Korzhanova M."/>
            <person name="Belova V."/>
            <person name="Korostin D."/>
            <person name="Efimov B.A."/>
        </authorList>
    </citation>
    <scope>NUCLEOTIDE SEQUENCE</scope>
    <source>
        <strain evidence="1">ASD5720</strain>
    </source>
</reference>
<dbReference type="AlphaFoldDB" id="A0A949K1C0"/>
<evidence type="ECO:0000313" key="2">
    <source>
        <dbReference type="Proteomes" id="UP000712157"/>
    </source>
</evidence>
<comment type="caution">
    <text evidence="1">The sequence shown here is derived from an EMBL/GenBank/DDBJ whole genome shotgun (WGS) entry which is preliminary data.</text>
</comment>
<dbReference type="Proteomes" id="UP000712157">
    <property type="component" value="Unassembled WGS sequence"/>
</dbReference>
<accession>A0A949K1C0</accession>
<proteinExistence type="predicted"/>
<name>A0A949K1C0_9FIRM</name>